<dbReference type="Pfam" id="PF18962">
    <property type="entry name" value="Por_Secre_tail"/>
    <property type="match status" value="1"/>
</dbReference>
<sequence length="349" mass="36622">MKKLYTLLFIALTSFSFGQTALYEGFDYTVPGFVGGNLATTSDAVGSNNWFTHSNTATTGTGTIDLVTGSLSYPGLATSTGNKILLPGANATTPRDINRGFTASTANAYYYSLLLNVIDNTQLSATASGNTYFMSFGGASGGTVTSLGGRLAIASTNSGANYRLSISNTSTGTLTYTENPVDLNFGTTYLVVVKYDRSASPTVASLWVNPSNLGGTEPATTVTNNSGTNTFATFASICLRNSSGTPKAEIDEIRVGETWADVTTPNLRNNQNAIAGLSVFPNPVKNGVFYINTDANAERTVTVFDVLGKQVLNTTTSESAINVSNLTAGVYMVQISEEGNTATKKLVIE</sequence>
<reference evidence="5" key="1">
    <citation type="journal article" date="2019" name="Int. J. Syst. Evol. Microbiol.">
        <title>The Global Catalogue of Microorganisms (GCM) 10K type strain sequencing project: providing services to taxonomists for standard genome sequencing and annotation.</title>
        <authorList>
            <consortium name="The Broad Institute Genomics Platform"/>
            <consortium name="The Broad Institute Genome Sequencing Center for Infectious Disease"/>
            <person name="Wu L."/>
            <person name="Ma J."/>
        </authorList>
    </citation>
    <scope>NUCLEOTIDE SEQUENCE [LARGE SCALE GENOMIC DNA]</scope>
    <source>
        <strain evidence="5">JCM 17069</strain>
    </source>
</reference>
<name>A0ABP7VZE6_9FLAO</name>
<keyword evidence="1 2" id="KW-0732">Signal</keyword>
<feature type="chain" id="PRO_5046574401" evidence="2">
    <location>
        <begin position="19"/>
        <end position="349"/>
    </location>
</feature>
<evidence type="ECO:0000313" key="5">
    <source>
        <dbReference type="Proteomes" id="UP001500367"/>
    </source>
</evidence>
<evidence type="ECO:0000256" key="1">
    <source>
        <dbReference type="ARBA" id="ARBA00022729"/>
    </source>
</evidence>
<evidence type="ECO:0000313" key="4">
    <source>
        <dbReference type="EMBL" id="GAA4077708.1"/>
    </source>
</evidence>
<keyword evidence="5" id="KW-1185">Reference proteome</keyword>
<comment type="caution">
    <text evidence="4">The sequence shown here is derived from an EMBL/GenBank/DDBJ whole genome shotgun (WGS) entry which is preliminary data.</text>
</comment>
<accession>A0ABP7VZE6</accession>
<dbReference type="EMBL" id="BAABCT010000007">
    <property type="protein sequence ID" value="GAA4077708.1"/>
    <property type="molecule type" value="Genomic_DNA"/>
</dbReference>
<protein>
    <submittedName>
        <fullName evidence="4">T9SS type A sorting domain-containing protein</fullName>
    </submittedName>
</protein>
<evidence type="ECO:0000256" key="2">
    <source>
        <dbReference type="SAM" id="SignalP"/>
    </source>
</evidence>
<dbReference type="RefSeq" id="WP_344816985.1">
    <property type="nucleotide sequence ID" value="NZ_BAABCT010000007.1"/>
</dbReference>
<evidence type="ECO:0000259" key="3">
    <source>
        <dbReference type="Pfam" id="PF18962"/>
    </source>
</evidence>
<dbReference type="InterPro" id="IPR026444">
    <property type="entry name" value="Secre_tail"/>
</dbReference>
<dbReference type="Proteomes" id="UP001500367">
    <property type="component" value="Unassembled WGS sequence"/>
</dbReference>
<feature type="domain" description="Secretion system C-terminal sorting" evidence="3">
    <location>
        <begin position="279"/>
        <end position="348"/>
    </location>
</feature>
<feature type="signal peptide" evidence="2">
    <location>
        <begin position="1"/>
        <end position="18"/>
    </location>
</feature>
<dbReference type="NCBIfam" id="TIGR04183">
    <property type="entry name" value="Por_Secre_tail"/>
    <property type="match status" value="1"/>
</dbReference>
<proteinExistence type="predicted"/>
<organism evidence="4 5">
    <name type="scientific">Flavobacterium cheonanense</name>
    <dbReference type="NCBI Taxonomy" id="706183"/>
    <lineage>
        <taxon>Bacteria</taxon>
        <taxon>Pseudomonadati</taxon>
        <taxon>Bacteroidota</taxon>
        <taxon>Flavobacteriia</taxon>
        <taxon>Flavobacteriales</taxon>
        <taxon>Flavobacteriaceae</taxon>
        <taxon>Flavobacterium</taxon>
    </lineage>
</organism>
<gene>
    <name evidence="4" type="ORF">GCM10022389_24550</name>
</gene>